<dbReference type="EMBL" id="AP019846">
    <property type="protein sequence ID" value="BBM59026.1"/>
    <property type="molecule type" value="Genomic_DNA"/>
</dbReference>
<sequence>MKIFRKIVISAILISCIIFGESNIENKIAQIRKDYTSTNAVKNYVVKEIEDSEKSTDGGTIKYYFQNGTIKKIITEYYSESWNSLIEYYIKNGKVYFIYDRTQKYNVPYYINANWYKENNLKVGEVFNSKKSKITEKRYYFDENEKLIQYIIGNKRIDENIQKLKEIEKNVLSEYFKIKNKN</sequence>
<dbReference type="KEGG" id="lhg:JMUB5056_0609"/>
<dbReference type="Proteomes" id="UP000321561">
    <property type="component" value="Chromosome"/>
</dbReference>
<dbReference type="OrthoDB" id="80227at2"/>
<evidence type="ECO:0000313" key="1">
    <source>
        <dbReference type="EMBL" id="BBM59026.1"/>
    </source>
</evidence>
<name>A0A510L5F0_9FUSO</name>
<gene>
    <name evidence="1" type="ORF">JMUB5056_0609</name>
</gene>
<accession>A0A510L5F0</accession>
<organism evidence="1 2">
    <name type="scientific">Leptotrichia hongkongensis</name>
    <dbReference type="NCBI Taxonomy" id="554406"/>
    <lineage>
        <taxon>Bacteria</taxon>
        <taxon>Fusobacteriati</taxon>
        <taxon>Fusobacteriota</taxon>
        <taxon>Fusobacteriia</taxon>
        <taxon>Fusobacteriales</taxon>
        <taxon>Leptotrichiaceae</taxon>
        <taxon>Leptotrichia</taxon>
    </lineage>
</organism>
<protein>
    <submittedName>
        <fullName evidence="1">Uncharacterized protein</fullName>
    </submittedName>
</protein>
<dbReference type="AlphaFoldDB" id="A0A510L5F0"/>
<reference evidence="1 2" key="1">
    <citation type="submission" date="2019-07" db="EMBL/GenBank/DDBJ databases">
        <title>Complete Genome Sequence of Leptotrichia hongkongensis Strain JMUB5056.</title>
        <authorList>
            <person name="Watanabe S."/>
            <person name="Cui L."/>
        </authorList>
    </citation>
    <scope>NUCLEOTIDE SEQUENCE [LARGE SCALE GENOMIC DNA]</scope>
    <source>
        <strain evidence="1 2">JMUB5056</strain>
    </source>
</reference>
<dbReference type="RefSeq" id="WP_147005150.1">
    <property type="nucleotide sequence ID" value="NZ_AP019846.1"/>
</dbReference>
<proteinExistence type="predicted"/>
<evidence type="ECO:0000313" key="2">
    <source>
        <dbReference type="Proteomes" id="UP000321561"/>
    </source>
</evidence>